<accession>A0A397NTQ4</accession>
<dbReference type="OrthoDB" id="9017325at2"/>
<evidence type="ECO:0008006" key="4">
    <source>
        <dbReference type="Google" id="ProtNLM"/>
    </source>
</evidence>
<keyword evidence="3" id="KW-1185">Reference proteome</keyword>
<dbReference type="Proteomes" id="UP000266568">
    <property type="component" value="Unassembled WGS sequence"/>
</dbReference>
<evidence type="ECO:0000256" key="1">
    <source>
        <dbReference type="SAM" id="MobiDB-lite"/>
    </source>
</evidence>
<comment type="caution">
    <text evidence="2">The sequence shown here is derived from an EMBL/GenBank/DDBJ whole genome shotgun (WGS) entry which is preliminary data.</text>
</comment>
<feature type="compositionally biased region" description="Basic residues" evidence="1">
    <location>
        <begin position="1"/>
        <end position="12"/>
    </location>
</feature>
<protein>
    <recommendedName>
        <fullName evidence="4">MobA/MobL family protein</fullName>
    </recommendedName>
</protein>
<dbReference type="AlphaFoldDB" id="A0A397NTQ4"/>
<proteinExistence type="predicted"/>
<dbReference type="RefSeq" id="WP_119036463.1">
    <property type="nucleotide sequence ID" value="NZ_QXDC01000004.1"/>
</dbReference>
<name>A0A397NTQ4_9SPHN</name>
<dbReference type="EMBL" id="QXDC01000004">
    <property type="protein sequence ID" value="RIA37084.1"/>
    <property type="molecule type" value="Genomic_DNA"/>
</dbReference>
<feature type="region of interest" description="Disordered" evidence="1">
    <location>
        <begin position="1"/>
        <end position="20"/>
    </location>
</feature>
<sequence length="224" mass="24727">MAVKKSSTRKTSSKTITKAEKVNNADPQSWLYLNPAGPMRSGLVFGVLRKTYRRGVGEERKNTALEFGWRKAHVGRAFEKGDQSIWSPNVERIETVLPATADDSLADPAILLGQMDKHAIEREQALLVYLTLPLHDVQRAHHGWERARAFARGLADDRELASLLVLHAPGTVNAPFPLHAHCLIVPRKITGLGLRHGTYDDALTCDGGQAILDNLWTEHVAAFG</sequence>
<organism evidence="2 3">
    <name type="scientific">Hephaestia caeni</name>
    <dbReference type="NCBI Taxonomy" id="645617"/>
    <lineage>
        <taxon>Bacteria</taxon>
        <taxon>Pseudomonadati</taxon>
        <taxon>Pseudomonadota</taxon>
        <taxon>Alphaproteobacteria</taxon>
        <taxon>Sphingomonadales</taxon>
        <taxon>Sphingomonadaceae</taxon>
        <taxon>Hephaestia</taxon>
    </lineage>
</organism>
<evidence type="ECO:0000313" key="3">
    <source>
        <dbReference type="Proteomes" id="UP000266568"/>
    </source>
</evidence>
<gene>
    <name evidence="2" type="ORF">DFR49_2959</name>
</gene>
<reference evidence="2 3" key="1">
    <citation type="submission" date="2018-08" db="EMBL/GenBank/DDBJ databases">
        <title>Genomic Encyclopedia of Type Strains, Phase IV (KMG-IV): sequencing the most valuable type-strain genomes for metagenomic binning, comparative biology and taxonomic classification.</title>
        <authorList>
            <person name="Goeker M."/>
        </authorList>
    </citation>
    <scope>NUCLEOTIDE SEQUENCE [LARGE SCALE GENOMIC DNA]</scope>
    <source>
        <strain evidence="2 3">DSM 25527</strain>
    </source>
</reference>
<evidence type="ECO:0000313" key="2">
    <source>
        <dbReference type="EMBL" id="RIA37084.1"/>
    </source>
</evidence>